<feature type="transmembrane region" description="Helical" evidence="1">
    <location>
        <begin position="106"/>
        <end position="127"/>
    </location>
</feature>
<dbReference type="OrthoDB" id="3197626at2759"/>
<reference evidence="2" key="2">
    <citation type="journal article" date="2020" name="Nat. Commun.">
        <title>Large-scale genome sequencing of mycorrhizal fungi provides insights into the early evolution of symbiotic traits.</title>
        <authorList>
            <person name="Miyauchi S."/>
            <person name="Kiss E."/>
            <person name="Kuo A."/>
            <person name="Drula E."/>
            <person name="Kohler A."/>
            <person name="Sanchez-Garcia M."/>
            <person name="Morin E."/>
            <person name="Andreopoulos B."/>
            <person name="Barry K.W."/>
            <person name="Bonito G."/>
            <person name="Buee M."/>
            <person name="Carver A."/>
            <person name="Chen C."/>
            <person name="Cichocki N."/>
            <person name="Clum A."/>
            <person name="Culley D."/>
            <person name="Crous P.W."/>
            <person name="Fauchery L."/>
            <person name="Girlanda M."/>
            <person name="Hayes R.D."/>
            <person name="Keri Z."/>
            <person name="LaButti K."/>
            <person name="Lipzen A."/>
            <person name="Lombard V."/>
            <person name="Magnuson J."/>
            <person name="Maillard F."/>
            <person name="Murat C."/>
            <person name="Nolan M."/>
            <person name="Ohm R.A."/>
            <person name="Pangilinan J."/>
            <person name="Pereira M.F."/>
            <person name="Perotto S."/>
            <person name="Peter M."/>
            <person name="Pfister S."/>
            <person name="Riley R."/>
            <person name="Sitrit Y."/>
            <person name="Stielow J.B."/>
            <person name="Szollosi G."/>
            <person name="Zifcakova L."/>
            <person name="Stursova M."/>
            <person name="Spatafora J.W."/>
            <person name="Tedersoo L."/>
            <person name="Vaario L.M."/>
            <person name="Yamada A."/>
            <person name="Yan M."/>
            <person name="Wang P."/>
            <person name="Xu J."/>
            <person name="Bruns T."/>
            <person name="Baldrian P."/>
            <person name="Vilgalys R."/>
            <person name="Dunand C."/>
            <person name="Henrissat B."/>
            <person name="Grigoriev I.V."/>
            <person name="Hibbett D."/>
            <person name="Nagy L.G."/>
            <person name="Martin F.M."/>
        </authorList>
    </citation>
    <scope>NUCLEOTIDE SEQUENCE</scope>
    <source>
        <strain evidence="2">Prilba</strain>
    </source>
</reference>
<feature type="transmembrane region" description="Helical" evidence="1">
    <location>
        <begin position="139"/>
        <end position="163"/>
    </location>
</feature>
<protein>
    <submittedName>
        <fullName evidence="2">Uncharacterized protein</fullName>
    </submittedName>
</protein>
<keyword evidence="3" id="KW-1185">Reference proteome</keyword>
<proteinExistence type="predicted"/>
<evidence type="ECO:0000313" key="3">
    <source>
        <dbReference type="Proteomes" id="UP000759537"/>
    </source>
</evidence>
<evidence type="ECO:0000256" key="1">
    <source>
        <dbReference type="SAM" id="Phobius"/>
    </source>
</evidence>
<comment type="caution">
    <text evidence="2">The sequence shown here is derived from an EMBL/GenBank/DDBJ whole genome shotgun (WGS) entry which is preliminary data.</text>
</comment>
<keyword evidence="1" id="KW-0472">Membrane</keyword>
<feature type="transmembrane region" description="Helical" evidence="1">
    <location>
        <begin position="72"/>
        <end position="94"/>
    </location>
</feature>
<organism evidence="2 3">
    <name type="scientific">Russula ochroleuca</name>
    <dbReference type="NCBI Taxonomy" id="152965"/>
    <lineage>
        <taxon>Eukaryota</taxon>
        <taxon>Fungi</taxon>
        <taxon>Dikarya</taxon>
        <taxon>Basidiomycota</taxon>
        <taxon>Agaricomycotina</taxon>
        <taxon>Agaricomycetes</taxon>
        <taxon>Russulales</taxon>
        <taxon>Russulaceae</taxon>
        <taxon>Russula</taxon>
    </lineage>
</organism>
<feature type="transmembrane region" description="Helical" evidence="1">
    <location>
        <begin position="183"/>
        <end position="204"/>
    </location>
</feature>
<gene>
    <name evidence="2" type="ORF">DFH94DRAFT_849792</name>
</gene>
<feature type="transmembrane region" description="Helical" evidence="1">
    <location>
        <begin position="225"/>
        <end position="246"/>
    </location>
</feature>
<keyword evidence="1" id="KW-0812">Transmembrane</keyword>
<dbReference type="AlphaFoldDB" id="A0A9P5N6C0"/>
<evidence type="ECO:0000313" key="2">
    <source>
        <dbReference type="EMBL" id="KAF8487408.1"/>
    </source>
</evidence>
<accession>A0A9P5N6C0</accession>
<keyword evidence="1" id="KW-1133">Transmembrane helix</keyword>
<dbReference type="Proteomes" id="UP000759537">
    <property type="component" value="Unassembled WGS sequence"/>
</dbReference>
<reference evidence="2" key="1">
    <citation type="submission" date="2019-10" db="EMBL/GenBank/DDBJ databases">
        <authorList>
            <consortium name="DOE Joint Genome Institute"/>
            <person name="Kuo A."/>
            <person name="Miyauchi S."/>
            <person name="Kiss E."/>
            <person name="Drula E."/>
            <person name="Kohler A."/>
            <person name="Sanchez-Garcia M."/>
            <person name="Andreopoulos B."/>
            <person name="Barry K.W."/>
            <person name="Bonito G."/>
            <person name="Buee M."/>
            <person name="Carver A."/>
            <person name="Chen C."/>
            <person name="Cichocki N."/>
            <person name="Clum A."/>
            <person name="Culley D."/>
            <person name="Crous P.W."/>
            <person name="Fauchery L."/>
            <person name="Girlanda M."/>
            <person name="Hayes R."/>
            <person name="Keri Z."/>
            <person name="LaButti K."/>
            <person name="Lipzen A."/>
            <person name="Lombard V."/>
            <person name="Magnuson J."/>
            <person name="Maillard F."/>
            <person name="Morin E."/>
            <person name="Murat C."/>
            <person name="Nolan M."/>
            <person name="Ohm R."/>
            <person name="Pangilinan J."/>
            <person name="Pereira M."/>
            <person name="Perotto S."/>
            <person name="Peter M."/>
            <person name="Riley R."/>
            <person name="Sitrit Y."/>
            <person name="Stielow B."/>
            <person name="Szollosi G."/>
            <person name="Zifcakova L."/>
            <person name="Stursova M."/>
            <person name="Spatafora J.W."/>
            <person name="Tedersoo L."/>
            <person name="Vaario L.-M."/>
            <person name="Yamada A."/>
            <person name="Yan M."/>
            <person name="Wang P."/>
            <person name="Xu J."/>
            <person name="Bruns T."/>
            <person name="Baldrian P."/>
            <person name="Vilgalys R."/>
            <person name="Henrissat B."/>
            <person name="Grigoriev I.V."/>
            <person name="Hibbett D."/>
            <person name="Nagy L.G."/>
            <person name="Martin F.M."/>
        </authorList>
    </citation>
    <scope>NUCLEOTIDE SEQUENCE</scope>
    <source>
        <strain evidence="2">Prilba</strain>
    </source>
</reference>
<name>A0A9P5N6C0_9AGAM</name>
<dbReference type="EMBL" id="WHVB01000001">
    <property type="protein sequence ID" value="KAF8487408.1"/>
    <property type="molecule type" value="Genomic_DNA"/>
</dbReference>
<sequence length="357" mass="39768">MVNYDDPTTIAKDSGAYAIPSGSGTRSPIYKSISSTEAVVKLWLLMDGVYIWEFLTTLHYEWDVIRGHRPYLWTIWVYSLARVTTLLSVILNIVSFDITTKINCQVWVTFLGIFCDIAFISATLLIVLRVIAIWNNAKIIFAIAMGIWITDSSLFLLATIQLRAKWSPEANLCTMTNFDATKYAVIGSLFSDLTLLLIMLVGLLRLRREAGGAFSMGRTLWKQGLIWLLLATVGETPSAVLMILNLNLPLNLITQSPGMIIVTIAATRLYRSLTNIYSSNISLENSRGTGRSVLQIHPGPNPLNRMEVSVRTDSEYDQFPSSQMSSFDTYIGTDSQGCYKGHEVNLNVNVESGLDKV</sequence>